<evidence type="ECO:0000313" key="3">
    <source>
        <dbReference type="Proteomes" id="UP000540568"/>
    </source>
</evidence>
<feature type="transmembrane region" description="Helical" evidence="1">
    <location>
        <begin position="21"/>
        <end position="46"/>
    </location>
</feature>
<evidence type="ECO:0000256" key="1">
    <source>
        <dbReference type="SAM" id="Phobius"/>
    </source>
</evidence>
<accession>A0A7W3J5H8</accession>
<proteinExistence type="predicted"/>
<dbReference type="Proteomes" id="UP000540568">
    <property type="component" value="Unassembled WGS sequence"/>
</dbReference>
<keyword evidence="1" id="KW-0812">Transmembrane</keyword>
<keyword evidence="1" id="KW-0472">Membrane</keyword>
<reference evidence="2 3" key="1">
    <citation type="submission" date="2020-07" db="EMBL/GenBank/DDBJ databases">
        <title>Sequencing the genomes of 1000 actinobacteria strains.</title>
        <authorList>
            <person name="Klenk H.-P."/>
        </authorList>
    </citation>
    <scope>NUCLEOTIDE SEQUENCE [LARGE SCALE GENOMIC DNA]</scope>
    <source>
        <strain evidence="2 3">DSM 44121</strain>
    </source>
</reference>
<feature type="transmembrane region" description="Helical" evidence="1">
    <location>
        <begin position="58"/>
        <end position="78"/>
    </location>
</feature>
<dbReference type="AlphaFoldDB" id="A0A7W3J5H8"/>
<dbReference type="EMBL" id="JACGWV010000001">
    <property type="protein sequence ID" value="MBA8806671.1"/>
    <property type="molecule type" value="Genomic_DNA"/>
</dbReference>
<organism evidence="2 3">
    <name type="scientific">Promicromonospora sukumoe</name>
    <dbReference type="NCBI Taxonomy" id="88382"/>
    <lineage>
        <taxon>Bacteria</taxon>
        <taxon>Bacillati</taxon>
        <taxon>Actinomycetota</taxon>
        <taxon>Actinomycetes</taxon>
        <taxon>Micrococcales</taxon>
        <taxon>Promicromonosporaceae</taxon>
        <taxon>Promicromonospora</taxon>
    </lineage>
</organism>
<gene>
    <name evidence="2" type="ORF">FHX71_000613</name>
</gene>
<keyword evidence="3" id="KW-1185">Reference proteome</keyword>
<dbReference type="RefSeq" id="WP_182614366.1">
    <property type="nucleotide sequence ID" value="NZ_BAAATF010000002.1"/>
</dbReference>
<name>A0A7W3J5H8_9MICO</name>
<protein>
    <submittedName>
        <fullName evidence="2">Uncharacterized protein</fullName>
    </submittedName>
</protein>
<sequence>MAQQWHPDIQRRILPGPTAHAWGLVGAVLIAVCFASFGILIVGVGLSTVGITPNDLPYLYVALVVFLMSVLLIGRGSFSPMFWAVERRQKQERAEGYTTRLNAVYEDDVAVDVVDWRSGRVIRMAHEPLVESKYLVDKQAQIQDRIRLVRAEARAARAGLLRGPEGPS</sequence>
<keyword evidence="1" id="KW-1133">Transmembrane helix</keyword>
<comment type="caution">
    <text evidence="2">The sequence shown here is derived from an EMBL/GenBank/DDBJ whole genome shotgun (WGS) entry which is preliminary data.</text>
</comment>
<evidence type="ECO:0000313" key="2">
    <source>
        <dbReference type="EMBL" id="MBA8806671.1"/>
    </source>
</evidence>